<dbReference type="GO" id="GO:0005524">
    <property type="term" value="F:ATP binding"/>
    <property type="evidence" value="ECO:0007669"/>
    <property type="project" value="UniProtKB-KW"/>
</dbReference>
<dbReference type="InterPro" id="IPR001609">
    <property type="entry name" value="Myosin_head_motor_dom-like"/>
</dbReference>
<keyword evidence="10" id="KW-1185">Reference proteome</keyword>
<keyword evidence="4" id="KW-0067">ATP-binding</keyword>
<dbReference type="GO" id="GO:0030027">
    <property type="term" value="C:lamellipodium"/>
    <property type="evidence" value="ECO:0007669"/>
    <property type="project" value="TreeGrafter"/>
</dbReference>
<dbReference type="GO" id="GO:0072673">
    <property type="term" value="P:lamellipodium morphogenesis"/>
    <property type="evidence" value="ECO:0007669"/>
    <property type="project" value="TreeGrafter"/>
</dbReference>
<dbReference type="GO" id="GO:0000146">
    <property type="term" value="F:microfilament motor activity"/>
    <property type="evidence" value="ECO:0007669"/>
    <property type="project" value="InterPro"/>
</dbReference>
<name>A0A3Q0RJ03_AMPCI</name>
<accession>A0A3Q0RJ03</accession>
<sequence>MGFFFYWGSHQGFLPRPQDDFADLCNLPVLNEDSILNNLRTRFYKKKIYTYAGSILIAINPFKQGDEFGLCWPGQQRKW</sequence>
<comment type="subcellular location">
    <subcellularLocation>
        <location evidence="1">Cytoplasm</location>
    </subcellularLocation>
</comment>
<dbReference type="GO" id="GO:0051015">
    <property type="term" value="F:actin filament binding"/>
    <property type="evidence" value="ECO:0007669"/>
    <property type="project" value="TreeGrafter"/>
</dbReference>
<dbReference type="InterPro" id="IPR027417">
    <property type="entry name" value="P-loop_NTPase"/>
</dbReference>
<evidence type="ECO:0000256" key="6">
    <source>
        <dbReference type="ARBA" id="ARBA00023175"/>
    </source>
</evidence>
<dbReference type="PANTHER" id="PTHR46184:SF2">
    <property type="entry name" value="UNCONVENTIONAL MYOSIN-IXB"/>
    <property type="match status" value="1"/>
</dbReference>
<evidence type="ECO:0000256" key="4">
    <source>
        <dbReference type="ARBA" id="ARBA00022840"/>
    </source>
</evidence>
<dbReference type="GO" id="GO:0005096">
    <property type="term" value="F:GTPase activator activity"/>
    <property type="evidence" value="ECO:0007669"/>
    <property type="project" value="InterPro"/>
</dbReference>
<dbReference type="AlphaFoldDB" id="A0A3Q0RJ03"/>
<evidence type="ECO:0000259" key="8">
    <source>
        <dbReference type="PROSITE" id="PS51456"/>
    </source>
</evidence>
<dbReference type="SUPFAM" id="SSF52540">
    <property type="entry name" value="P-loop containing nucleoside triphosphate hydrolases"/>
    <property type="match status" value="1"/>
</dbReference>
<evidence type="ECO:0000313" key="10">
    <source>
        <dbReference type="Proteomes" id="UP000261340"/>
    </source>
</evidence>
<feature type="domain" description="Myosin motor" evidence="8">
    <location>
        <begin position="19"/>
        <end position="79"/>
    </location>
</feature>
<protein>
    <recommendedName>
        <fullName evidence="8">Myosin motor domain-containing protein</fullName>
    </recommendedName>
</protein>
<dbReference type="GO" id="GO:0016887">
    <property type="term" value="F:ATP hydrolysis activity"/>
    <property type="evidence" value="ECO:0007669"/>
    <property type="project" value="TreeGrafter"/>
</dbReference>
<keyword evidence="5 7" id="KW-0518">Myosin</keyword>
<reference evidence="9" key="2">
    <citation type="submission" date="2025-09" db="UniProtKB">
        <authorList>
            <consortium name="Ensembl"/>
        </authorList>
    </citation>
    <scope>IDENTIFICATION</scope>
</reference>
<dbReference type="Ensembl" id="ENSACIT00000008990.1">
    <property type="protein sequence ID" value="ENSACIP00000008730.1"/>
    <property type="gene ID" value="ENSACIG00000006835.1"/>
</dbReference>
<keyword evidence="6" id="KW-0505">Motor protein</keyword>
<keyword evidence="3" id="KW-0547">Nucleotide-binding</keyword>
<evidence type="ECO:0000256" key="7">
    <source>
        <dbReference type="PROSITE-ProRule" id="PRU00782"/>
    </source>
</evidence>
<proteinExistence type="inferred from homology"/>
<evidence type="ECO:0000256" key="2">
    <source>
        <dbReference type="ARBA" id="ARBA00022490"/>
    </source>
</evidence>
<reference evidence="9" key="1">
    <citation type="submission" date="2025-08" db="UniProtKB">
        <authorList>
            <consortium name="Ensembl"/>
        </authorList>
    </citation>
    <scope>IDENTIFICATION</scope>
</reference>
<dbReference type="GO" id="GO:0005737">
    <property type="term" value="C:cytoplasm"/>
    <property type="evidence" value="ECO:0007669"/>
    <property type="project" value="UniProtKB-SubCell"/>
</dbReference>
<dbReference type="GO" id="GO:0030048">
    <property type="term" value="P:actin filament-based movement"/>
    <property type="evidence" value="ECO:0007669"/>
    <property type="project" value="TreeGrafter"/>
</dbReference>
<keyword evidence="7" id="KW-0009">Actin-binding</keyword>
<dbReference type="PROSITE" id="PS51456">
    <property type="entry name" value="MYOSIN_MOTOR"/>
    <property type="match status" value="1"/>
</dbReference>
<dbReference type="GO" id="GO:0016459">
    <property type="term" value="C:myosin complex"/>
    <property type="evidence" value="ECO:0007669"/>
    <property type="project" value="UniProtKB-KW"/>
</dbReference>
<dbReference type="STRING" id="61819.ENSACIP00000008730"/>
<keyword evidence="2" id="KW-0963">Cytoplasm</keyword>
<dbReference type="Proteomes" id="UP000261340">
    <property type="component" value="Unplaced"/>
</dbReference>
<evidence type="ECO:0000256" key="1">
    <source>
        <dbReference type="ARBA" id="ARBA00004496"/>
    </source>
</evidence>
<dbReference type="GO" id="GO:0035556">
    <property type="term" value="P:intracellular signal transduction"/>
    <property type="evidence" value="ECO:0007669"/>
    <property type="project" value="InterPro"/>
</dbReference>
<dbReference type="InterPro" id="IPR036961">
    <property type="entry name" value="Kinesin_motor_dom_sf"/>
</dbReference>
<evidence type="ECO:0000313" key="9">
    <source>
        <dbReference type="Ensembl" id="ENSACIP00000008730.1"/>
    </source>
</evidence>
<organism evidence="9 10">
    <name type="scientific">Amphilophus citrinellus</name>
    <name type="common">Midas cichlid</name>
    <name type="synonym">Cichlasoma citrinellum</name>
    <dbReference type="NCBI Taxonomy" id="61819"/>
    <lineage>
        <taxon>Eukaryota</taxon>
        <taxon>Metazoa</taxon>
        <taxon>Chordata</taxon>
        <taxon>Craniata</taxon>
        <taxon>Vertebrata</taxon>
        <taxon>Euteleostomi</taxon>
        <taxon>Actinopterygii</taxon>
        <taxon>Neopterygii</taxon>
        <taxon>Teleostei</taxon>
        <taxon>Neoteleostei</taxon>
        <taxon>Acanthomorphata</taxon>
        <taxon>Ovalentaria</taxon>
        <taxon>Cichlomorphae</taxon>
        <taxon>Cichliformes</taxon>
        <taxon>Cichlidae</taxon>
        <taxon>New World cichlids</taxon>
        <taxon>Cichlasomatinae</taxon>
        <taxon>Heroini</taxon>
        <taxon>Amphilophus</taxon>
    </lineage>
</organism>
<dbReference type="PANTHER" id="PTHR46184">
    <property type="entry name" value="UNCONVENTIONAL MYOSIN-IXB-LIKE PROTEIN"/>
    <property type="match status" value="1"/>
</dbReference>
<dbReference type="GO" id="GO:0005884">
    <property type="term" value="C:actin filament"/>
    <property type="evidence" value="ECO:0007669"/>
    <property type="project" value="TreeGrafter"/>
</dbReference>
<dbReference type="Gene3D" id="3.40.850.10">
    <property type="entry name" value="Kinesin motor domain"/>
    <property type="match status" value="1"/>
</dbReference>
<comment type="similarity">
    <text evidence="7">Belongs to the TRAFAC class myosin-kinesin ATPase superfamily. Myosin family.</text>
</comment>
<dbReference type="Pfam" id="PF00063">
    <property type="entry name" value="Myosin_head"/>
    <property type="match status" value="1"/>
</dbReference>
<dbReference type="InterPro" id="IPR046987">
    <property type="entry name" value="Myo9"/>
</dbReference>
<comment type="caution">
    <text evidence="7">Lacks conserved residue(s) required for the propagation of feature annotation.</text>
</comment>
<dbReference type="GO" id="GO:0001726">
    <property type="term" value="C:ruffle"/>
    <property type="evidence" value="ECO:0007669"/>
    <property type="project" value="TreeGrafter"/>
</dbReference>
<evidence type="ECO:0000256" key="3">
    <source>
        <dbReference type="ARBA" id="ARBA00022741"/>
    </source>
</evidence>
<dbReference type="GeneTree" id="ENSGT00940000156845"/>
<evidence type="ECO:0000256" key="5">
    <source>
        <dbReference type="ARBA" id="ARBA00023123"/>
    </source>
</evidence>